<evidence type="ECO:0000256" key="2">
    <source>
        <dbReference type="ARBA" id="ARBA00004687"/>
    </source>
</evidence>
<dbReference type="GO" id="GO:0006506">
    <property type="term" value="P:GPI anchor biosynthetic process"/>
    <property type="evidence" value="ECO:0007669"/>
    <property type="project" value="UniProtKB-UniPathway"/>
</dbReference>
<dbReference type="EC" id="2.4.1.-" evidence="12"/>
<dbReference type="EMBL" id="LT598481">
    <property type="protein sequence ID" value="SCU89636.1"/>
    <property type="molecule type" value="Genomic_DNA"/>
</dbReference>
<proteinExistence type="inferred from homology"/>
<keyword evidence="8 12" id="KW-0256">Endoplasmic reticulum</keyword>
<dbReference type="UniPathway" id="UPA00196"/>
<gene>
    <name evidence="14" type="ORF">LAME_0E04698G</name>
</gene>
<dbReference type="Pfam" id="PF03901">
    <property type="entry name" value="Glyco_transf_22"/>
    <property type="match status" value="1"/>
</dbReference>
<name>A0A1G4JGY9_9SACH</name>
<reference evidence="15" key="1">
    <citation type="submission" date="2016-03" db="EMBL/GenBank/DDBJ databases">
        <authorList>
            <person name="Devillers Hugo."/>
        </authorList>
    </citation>
    <scope>NUCLEOTIDE SEQUENCE [LARGE SCALE GENOMIC DNA]</scope>
</reference>
<feature type="transmembrane region" description="Helical" evidence="12">
    <location>
        <begin position="442"/>
        <end position="461"/>
    </location>
</feature>
<evidence type="ECO:0000256" key="8">
    <source>
        <dbReference type="ARBA" id="ARBA00022824"/>
    </source>
</evidence>
<dbReference type="Proteomes" id="UP000191144">
    <property type="component" value="Chromosome E"/>
</dbReference>
<evidence type="ECO:0000313" key="14">
    <source>
        <dbReference type="EMBL" id="SCU89636.1"/>
    </source>
</evidence>
<keyword evidence="10 12" id="KW-0472">Membrane</keyword>
<keyword evidence="9 12" id="KW-1133">Transmembrane helix</keyword>
<evidence type="ECO:0000256" key="11">
    <source>
        <dbReference type="ARBA" id="ARBA00024708"/>
    </source>
</evidence>
<dbReference type="PANTHER" id="PTHR22760">
    <property type="entry name" value="GLYCOSYLTRANSFERASE"/>
    <property type="match status" value="1"/>
</dbReference>
<evidence type="ECO:0000256" key="5">
    <source>
        <dbReference type="ARBA" id="ARBA00022676"/>
    </source>
</evidence>
<accession>A0A1G4JGY9</accession>
<evidence type="ECO:0000256" key="12">
    <source>
        <dbReference type="RuleBase" id="RU363075"/>
    </source>
</evidence>
<evidence type="ECO:0000256" key="9">
    <source>
        <dbReference type="ARBA" id="ARBA00022989"/>
    </source>
</evidence>
<feature type="transmembrane region" description="Helical" evidence="12">
    <location>
        <begin position="350"/>
        <end position="372"/>
    </location>
</feature>
<keyword evidence="6" id="KW-0808">Transferase</keyword>
<evidence type="ECO:0000256" key="6">
    <source>
        <dbReference type="ARBA" id="ARBA00022679"/>
    </source>
</evidence>
<evidence type="ECO:0000256" key="3">
    <source>
        <dbReference type="ARBA" id="ARBA00006065"/>
    </source>
</evidence>
<dbReference type="GO" id="GO:0000026">
    <property type="term" value="F:alpha-1,2-mannosyltransferase activity"/>
    <property type="evidence" value="ECO:0007669"/>
    <property type="project" value="TreeGrafter"/>
</dbReference>
<evidence type="ECO:0000256" key="13">
    <source>
        <dbReference type="SAM" id="MobiDB-lite"/>
    </source>
</evidence>
<dbReference type="GO" id="GO:0005789">
    <property type="term" value="C:endoplasmic reticulum membrane"/>
    <property type="evidence" value="ECO:0007669"/>
    <property type="project" value="UniProtKB-SubCell"/>
</dbReference>
<evidence type="ECO:0000256" key="1">
    <source>
        <dbReference type="ARBA" id="ARBA00004477"/>
    </source>
</evidence>
<protein>
    <recommendedName>
        <fullName evidence="12">Mannosyltransferase</fullName>
        <ecNumber evidence="12">2.4.1.-</ecNumber>
    </recommendedName>
</protein>
<keyword evidence="4" id="KW-0337">GPI-anchor biosynthesis</keyword>
<evidence type="ECO:0000256" key="10">
    <source>
        <dbReference type="ARBA" id="ARBA00023136"/>
    </source>
</evidence>
<keyword evidence="7 12" id="KW-0812">Transmembrane</keyword>
<evidence type="ECO:0000256" key="4">
    <source>
        <dbReference type="ARBA" id="ARBA00022502"/>
    </source>
</evidence>
<dbReference type="InterPro" id="IPR005599">
    <property type="entry name" value="GPI_mannosylTrfase"/>
</dbReference>
<feature type="transmembrane region" description="Helical" evidence="12">
    <location>
        <begin position="295"/>
        <end position="318"/>
    </location>
</feature>
<keyword evidence="5 12" id="KW-0328">Glycosyltransferase</keyword>
<feature type="transmembrane region" description="Helical" evidence="12">
    <location>
        <begin position="409"/>
        <end position="430"/>
    </location>
</feature>
<dbReference type="AlphaFoldDB" id="A0A1G4JGY9"/>
<comment type="subcellular location">
    <subcellularLocation>
        <location evidence="1 12">Endoplasmic reticulum membrane</location>
        <topology evidence="1 12">Multi-pass membrane protein</topology>
    </subcellularLocation>
</comment>
<feature type="transmembrane region" description="Helical" evidence="12">
    <location>
        <begin position="384"/>
        <end position="403"/>
    </location>
</feature>
<evidence type="ECO:0000256" key="7">
    <source>
        <dbReference type="ARBA" id="ARBA00022692"/>
    </source>
</evidence>
<feature type="transmembrane region" description="Helical" evidence="12">
    <location>
        <begin position="255"/>
        <end position="283"/>
    </location>
</feature>
<comment type="function">
    <text evidence="11">Mannosyltransferase involved in glycosylphosphatidylinositol-anchor biosynthesis. Transfers the third mannose to Man2-GlcN-acyl-PI during GPI precursor assembly.</text>
</comment>
<organism evidence="14 15">
    <name type="scientific">Lachancea meyersii CBS 8951</name>
    <dbReference type="NCBI Taxonomy" id="1266667"/>
    <lineage>
        <taxon>Eukaryota</taxon>
        <taxon>Fungi</taxon>
        <taxon>Dikarya</taxon>
        <taxon>Ascomycota</taxon>
        <taxon>Saccharomycotina</taxon>
        <taxon>Saccharomycetes</taxon>
        <taxon>Saccharomycetales</taxon>
        <taxon>Saccharomycetaceae</taxon>
        <taxon>Lachancea</taxon>
    </lineage>
</organism>
<dbReference type="OrthoDB" id="416834at2759"/>
<sequence length="621" mass="71671">MTPQGTAREEAKDIVRPRDDSVNDVEKQGSKRGSPLQILIIFRIINSIFVNSYFQPDEFWQSLEPAHVKAFGYGELTWEWKIGLRSYVFPVLFEIVYRAVSLLAASLGGLVAVNVRIFTSLVRSVIPGWKTGLEMVFEMQSFPREIQEFAEYQGVIYGPKIMMAVFAAVGEWYAIQFTERVYSGCFEDSTKKSIQKSALVRKIALVLSATNFFNCFMITRTFSNTFEMGLIGIALCKWDWTGGQNVKSSSFSTSLFIGLLLCIQRPTNAFIWGPLGLFMVLNLLTNRRFKTLAQLIYKVVSILCCVVLLTVMIDYYFYGEVVFPALRFVKFNYISALSEFYGTAPWHFHLFQSVPLIAGYSLPLLILGLFSLKSVEKRSLFNDPLKQIKVIILLNIAVFSAVGHKEFRFMYSLQPLFLMISSIVSLKFFTSTKQQHAHSLEWYFWIPPFVSVVVAMSLTSLHETGVVEVTKYLHGIPKVDSVGFVMPCHSTPWQSHIHRNDTQSLWSITCDPPLHLLSDPEAREKLAHYMDESDRLYEDVPKFIYQNFPPVFRKNLRSPDKKWPHEWPEYLVIFEHLDDLFMREFLEDTGYSEETRFFNTLSHWDSKRAGSVIVYYKPPWF</sequence>
<comment type="similarity">
    <text evidence="3">Belongs to the glycosyltransferase 22 family. PIGB subfamily.</text>
</comment>
<evidence type="ECO:0000313" key="15">
    <source>
        <dbReference type="Proteomes" id="UP000191144"/>
    </source>
</evidence>
<dbReference type="PANTHER" id="PTHR22760:SF4">
    <property type="entry name" value="GPI MANNOSYLTRANSFERASE 3"/>
    <property type="match status" value="1"/>
</dbReference>
<feature type="region of interest" description="Disordered" evidence="13">
    <location>
        <begin position="1"/>
        <end position="29"/>
    </location>
</feature>
<comment type="pathway">
    <text evidence="2">Glycolipid biosynthesis; glycosylphosphatidylinositol-anchor biosynthesis.</text>
</comment>
<feature type="compositionally biased region" description="Basic and acidic residues" evidence="13">
    <location>
        <begin position="7"/>
        <end position="29"/>
    </location>
</feature>
<keyword evidence="15" id="KW-1185">Reference proteome</keyword>